<dbReference type="GO" id="GO:0004814">
    <property type="term" value="F:arginine-tRNA ligase activity"/>
    <property type="evidence" value="ECO:0007669"/>
    <property type="project" value="UniProtKB-UniRule"/>
</dbReference>
<evidence type="ECO:0000256" key="8">
    <source>
        <dbReference type="ARBA" id="ARBA00022917"/>
    </source>
</evidence>
<keyword evidence="16" id="KW-1185">Reference proteome</keyword>
<dbReference type="SUPFAM" id="SSF55190">
    <property type="entry name" value="Arginyl-tRNA synthetase (ArgRS), N-terminal 'additional' domain"/>
    <property type="match status" value="1"/>
</dbReference>
<dbReference type="GO" id="GO:0005524">
    <property type="term" value="F:ATP binding"/>
    <property type="evidence" value="ECO:0007669"/>
    <property type="project" value="UniProtKB-UniRule"/>
</dbReference>
<dbReference type="Gene3D" id="3.30.1360.70">
    <property type="entry name" value="Arginyl tRNA synthetase N-terminal domain"/>
    <property type="match status" value="1"/>
</dbReference>
<dbReference type="Pfam" id="PF03485">
    <property type="entry name" value="Arg_tRNA_synt_N"/>
    <property type="match status" value="1"/>
</dbReference>
<dbReference type="Pfam" id="PF05746">
    <property type="entry name" value="DALR_1"/>
    <property type="match status" value="1"/>
</dbReference>
<dbReference type="GO" id="GO:0005737">
    <property type="term" value="C:cytoplasm"/>
    <property type="evidence" value="ECO:0007669"/>
    <property type="project" value="UniProtKB-SubCell"/>
</dbReference>
<evidence type="ECO:0000256" key="11">
    <source>
        <dbReference type="HAMAP-Rule" id="MF_00123"/>
    </source>
</evidence>
<dbReference type="PANTHER" id="PTHR11956:SF5">
    <property type="entry name" value="ARGININE--TRNA LIGASE, CYTOPLASMIC"/>
    <property type="match status" value="1"/>
</dbReference>
<dbReference type="Proteomes" id="UP000654279">
    <property type="component" value="Unassembled WGS sequence"/>
</dbReference>
<keyword evidence="5 11" id="KW-0436">Ligase</keyword>
<dbReference type="InterPro" id="IPR005148">
    <property type="entry name" value="Arg-tRNA-synth_N"/>
</dbReference>
<keyword evidence="8 11" id="KW-0648">Protein biosynthesis</keyword>
<evidence type="ECO:0000256" key="3">
    <source>
        <dbReference type="ARBA" id="ARBA00011245"/>
    </source>
</evidence>
<comment type="caution">
    <text evidence="11">Lacks conserved residue(s) required for the propagation of feature annotation.</text>
</comment>
<evidence type="ECO:0000256" key="10">
    <source>
        <dbReference type="ARBA" id="ARBA00049339"/>
    </source>
</evidence>
<evidence type="ECO:0000256" key="12">
    <source>
        <dbReference type="RuleBase" id="RU363038"/>
    </source>
</evidence>
<dbReference type="InterPro" id="IPR035684">
    <property type="entry name" value="ArgRS_core"/>
</dbReference>
<comment type="subcellular location">
    <subcellularLocation>
        <location evidence="1 11">Cytoplasm</location>
    </subcellularLocation>
</comment>
<name>A0A926HP20_9FIRM</name>
<dbReference type="NCBIfam" id="TIGR00456">
    <property type="entry name" value="argS"/>
    <property type="match status" value="1"/>
</dbReference>
<dbReference type="Gene3D" id="1.10.730.10">
    <property type="entry name" value="Isoleucyl-tRNA Synthetase, Domain 1"/>
    <property type="match status" value="1"/>
</dbReference>
<evidence type="ECO:0000256" key="4">
    <source>
        <dbReference type="ARBA" id="ARBA00022490"/>
    </source>
</evidence>
<evidence type="ECO:0000256" key="5">
    <source>
        <dbReference type="ARBA" id="ARBA00022598"/>
    </source>
</evidence>
<dbReference type="PRINTS" id="PR01038">
    <property type="entry name" value="TRNASYNTHARG"/>
</dbReference>
<dbReference type="Pfam" id="PF00750">
    <property type="entry name" value="tRNA-synt_1d"/>
    <property type="match status" value="1"/>
</dbReference>
<dbReference type="SUPFAM" id="SSF47323">
    <property type="entry name" value="Anticodon-binding domain of a subclass of class I aminoacyl-tRNA synthetases"/>
    <property type="match status" value="1"/>
</dbReference>
<dbReference type="SUPFAM" id="SSF52374">
    <property type="entry name" value="Nucleotidylyl transferase"/>
    <property type="match status" value="1"/>
</dbReference>
<dbReference type="CDD" id="cd07956">
    <property type="entry name" value="Anticodon_Ia_Arg"/>
    <property type="match status" value="1"/>
</dbReference>
<feature type="domain" description="DALR anticodon binding" evidence="13">
    <location>
        <begin position="453"/>
        <end position="569"/>
    </location>
</feature>
<dbReference type="FunFam" id="1.10.730.10:FF:000006">
    <property type="entry name" value="Arginyl-tRNA synthetase 2, mitochondrial"/>
    <property type="match status" value="1"/>
</dbReference>
<evidence type="ECO:0000256" key="9">
    <source>
        <dbReference type="ARBA" id="ARBA00023146"/>
    </source>
</evidence>
<keyword evidence="4 11" id="KW-0963">Cytoplasm</keyword>
<dbReference type="EMBL" id="JACRSO010000007">
    <property type="protein sequence ID" value="MBC8530225.1"/>
    <property type="molecule type" value="Genomic_DNA"/>
</dbReference>
<evidence type="ECO:0000256" key="7">
    <source>
        <dbReference type="ARBA" id="ARBA00022840"/>
    </source>
</evidence>
<dbReference type="SMART" id="SM00836">
    <property type="entry name" value="DALR_1"/>
    <property type="match status" value="1"/>
</dbReference>
<evidence type="ECO:0000259" key="13">
    <source>
        <dbReference type="SMART" id="SM00836"/>
    </source>
</evidence>
<dbReference type="CDD" id="cd00671">
    <property type="entry name" value="ArgRS_core"/>
    <property type="match status" value="1"/>
</dbReference>
<feature type="domain" description="Arginyl tRNA synthetase N-terminal" evidence="14">
    <location>
        <begin position="2"/>
        <end position="87"/>
    </location>
</feature>
<comment type="catalytic activity">
    <reaction evidence="10 11">
        <text>tRNA(Arg) + L-arginine + ATP = L-arginyl-tRNA(Arg) + AMP + diphosphate</text>
        <dbReference type="Rhea" id="RHEA:20301"/>
        <dbReference type="Rhea" id="RHEA-COMP:9658"/>
        <dbReference type="Rhea" id="RHEA-COMP:9673"/>
        <dbReference type="ChEBI" id="CHEBI:30616"/>
        <dbReference type="ChEBI" id="CHEBI:32682"/>
        <dbReference type="ChEBI" id="CHEBI:33019"/>
        <dbReference type="ChEBI" id="CHEBI:78442"/>
        <dbReference type="ChEBI" id="CHEBI:78513"/>
        <dbReference type="ChEBI" id="CHEBI:456215"/>
        <dbReference type="EC" id="6.1.1.19"/>
    </reaction>
</comment>
<dbReference type="EC" id="6.1.1.19" evidence="11"/>
<evidence type="ECO:0000313" key="16">
    <source>
        <dbReference type="Proteomes" id="UP000654279"/>
    </source>
</evidence>
<reference evidence="15" key="1">
    <citation type="submission" date="2020-08" db="EMBL/GenBank/DDBJ databases">
        <title>Genome public.</title>
        <authorList>
            <person name="Liu C."/>
            <person name="Sun Q."/>
        </authorList>
    </citation>
    <scope>NUCLEOTIDE SEQUENCE</scope>
    <source>
        <strain evidence="15">NSJ-44</strain>
    </source>
</reference>
<keyword evidence="9 11" id="KW-0030">Aminoacyl-tRNA synthetase</keyword>
<comment type="subunit">
    <text evidence="3 11">Monomer.</text>
</comment>
<comment type="similarity">
    <text evidence="2 11 12">Belongs to the class-I aminoacyl-tRNA synthetase family.</text>
</comment>
<evidence type="ECO:0000256" key="6">
    <source>
        <dbReference type="ARBA" id="ARBA00022741"/>
    </source>
</evidence>
<sequence>MVDFKTNIAQALAKETGVDCEQLCGWLEVPPEREMGDYALPCFKLSKTMRKAPPVIAQALHDALTPQQEALCLERIETVGGYLNFFLDKAMVAREVVSEVLQAGPRYGGSDKGVGKTICIDYSSINIAKRFHIGHLSTTVLGNALYKIYQHLGYKCVGINHLGDWGTQFGKLIVAFKRWGTREQVEQGGVDALSELYVRFHQEAENEPALEDEGRYWFKKIEDGDQEALSLFNWFKELTLKDAQRVYDLLGVHFDSYAGESFYNDKMGRVIDELEAKGLLTESQGAKVVDLSDYNLPPCLILKSDGATLYATRDIAAALYRKDTYDFDKCLYVVAYQQNLHFAQWFKVVEMMGYPWAKDLEHVAFGMISFEGQTLSTRKGHVVYLDELLERAVEKTRAIIEEKSPNLEDKDEAARQVGIGAVIFNAMQAGRIKDIDFWWDRALNFDGETGPYVQYTHARCCSVLRKAQGYALDGQTQWDQLTDEEAQKTIMLLMRFPEVVEEAALRNEPSMITRHTVEIAKAYNKFYYEHRILDEDEKAAVARLQLTRAVRQVIAIGLGLLGIEAPERM</sequence>
<dbReference type="InterPro" id="IPR001278">
    <property type="entry name" value="Arg-tRNA-ligase"/>
</dbReference>
<protein>
    <recommendedName>
        <fullName evidence="11">Arginine--tRNA ligase</fullName>
        <ecNumber evidence="11">6.1.1.19</ecNumber>
    </recommendedName>
    <alternativeName>
        <fullName evidence="11">Arginyl-tRNA synthetase</fullName>
        <shortName evidence="11">ArgRS</shortName>
    </alternativeName>
</protein>
<evidence type="ECO:0000256" key="1">
    <source>
        <dbReference type="ARBA" id="ARBA00004496"/>
    </source>
</evidence>
<evidence type="ECO:0000259" key="14">
    <source>
        <dbReference type="SMART" id="SM01016"/>
    </source>
</evidence>
<evidence type="ECO:0000313" key="15">
    <source>
        <dbReference type="EMBL" id="MBC8530225.1"/>
    </source>
</evidence>
<accession>A0A926HP20</accession>
<dbReference type="Gene3D" id="3.40.50.620">
    <property type="entry name" value="HUPs"/>
    <property type="match status" value="1"/>
</dbReference>
<keyword evidence="6 11" id="KW-0547">Nucleotide-binding</keyword>
<dbReference type="InterPro" id="IPR014729">
    <property type="entry name" value="Rossmann-like_a/b/a_fold"/>
</dbReference>
<dbReference type="PANTHER" id="PTHR11956">
    <property type="entry name" value="ARGINYL-TRNA SYNTHETASE"/>
    <property type="match status" value="1"/>
</dbReference>
<evidence type="ECO:0000256" key="2">
    <source>
        <dbReference type="ARBA" id="ARBA00005594"/>
    </source>
</evidence>
<comment type="caution">
    <text evidence="15">The sequence shown here is derived from an EMBL/GenBank/DDBJ whole genome shotgun (WGS) entry which is preliminary data.</text>
</comment>
<organism evidence="15 16">
    <name type="scientific">Luoshenia tenuis</name>
    <dbReference type="NCBI Taxonomy" id="2763654"/>
    <lineage>
        <taxon>Bacteria</taxon>
        <taxon>Bacillati</taxon>
        <taxon>Bacillota</taxon>
        <taxon>Clostridia</taxon>
        <taxon>Christensenellales</taxon>
        <taxon>Christensenellaceae</taxon>
        <taxon>Luoshenia</taxon>
    </lineage>
</organism>
<keyword evidence="7 11" id="KW-0067">ATP-binding</keyword>
<dbReference type="AlphaFoldDB" id="A0A926HP20"/>
<dbReference type="InterPro" id="IPR009080">
    <property type="entry name" value="tRNAsynth_Ia_anticodon-bd"/>
</dbReference>
<dbReference type="FunFam" id="3.40.50.620:FF:000116">
    <property type="entry name" value="Arginine--tRNA ligase"/>
    <property type="match status" value="1"/>
</dbReference>
<dbReference type="HAMAP" id="MF_00123">
    <property type="entry name" value="Arg_tRNA_synth"/>
    <property type="match status" value="1"/>
</dbReference>
<dbReference type="SMART" id="SM01016">
    <property type="entry name" value="Arg_tRNA_synt_N"/>
    <property type="match status" value="1"/>
</dbReference>
<proteinExistence type="inferred from homology"/>
<dbReference type="GO" id="GO:0006420">
    <property type="term" value="P:arginyl-tRNA aminoacylation"/>
    <property type="evidence" value="ECO:0007669"/>
    <property type="project" value="UniProtKB-UniRule"/>
</dbReference>
<dbReference type="RefSeq" id="WP_249285954.1">
    <property type="nucleotide sequence ID" value="NZ_JACRSO010000007.1"/>
</dbReference>
<dbReference type="InterPro" id="IPR008909">
    <property type="entry name" value="DALR_anticod-bd"/>
</dbReference>
<gene>
    <name evidence="11" type="primary">argS</name>
    <name evidence="15" type="ORF">H8699_12350</name>
</gene>
<dbReference type="InterPro" id="IPR036695">
    <property type="entry name" value="Arg-tRNA-synth_N_sf"/>
</dbReference>